<name>A0A1X7T7Y6_AMPQE</name>
<sequence>MGQVIPKPTPQRTSDTQAPKFEQKNGVWNQIESLTKIEEVFVFVIEIQQGIFVFVFKYFHVVFDPSLAYLEGYLVDFPFIWDTAIHDGLLKKTGDELYYGRTSYQHK</sequence>
<reference evidence="2" key="1">
    <citation type="submission" date="2017-05" db="UniProtKB">
        <authorList>
            <consortium name="EnsemblMetazoa"/>
        </authorList>
    </citation>
    <scope>IDENTIFICATION</scope>
</reference>
<feature type="region of interest" description="Disordered" evidence="1">
    <location>
        <begin position="1"/>
        <end position="20"/>
    </location>
</feature>
<dbReference type="InParanoid" id="A0A1X7T7Y6"/>
<protein>
    <submittedName>
        <fullName evidence="2">Uncharacterized protein</fullName>
    </submittedName>
</protein>
<organism evidence="2">
    <name type="scientific">Amphimedon queenslandica</name>
    <name type="common">Sponge</name>
    <dbReference type="NCBI Taxonomy" id="400682"/>
    <lineage>
        <taxon>Eukaryota</taxon>
        <taxon>Metazoa</taxon>
        <taxon>Porifera</taxon>
        <taxon>Demospongiae</taxon>
        <taxon>Heteroscleromorpha</taxon>
        <taxon>Haplosclerida</taxon>
        <taxon>Niphatidae</taxon>
        <taxon>Amphimedon</taxon>
    </lineage>
</organism>
<evidence type="ECO:0000313" key="2">
    <source>
        <dbReference type="EnsemblMetazoa" id="Aqu2.1.10639_001"/>
    </source>
</evidence>
<dbReference type="AlphaFoldDB" id="A0A1X7T7Y6"/>
<proteinExistence type="predicted"/>
<evidence type="ECO:0000256" key="1">
    <source>
        <dbReference type="SAM" id="MobiDB-lite"/>
    </source>
</evidence>
<accession>A0A1X7T7Y6</accession>
<dbReference type="EnsemblMetazoa" id="Aqu2.1.10639_001">
    <property type="protein sequence ID" value="Aqu2.1.10639_001"/>
    <property type="gene ID" value="Aqu2.1.10639"/>
</dbReference>